<evidence type="ECO:0000313" key="2">
    <source>
        <dbReference type="EMBL" id="GAA5484352.1"/>
    </source>
</evidence>
<dbReference type="InterPro" id="IPR012902">
    <property type="entry name" value="N_methyl_site"/>
</dbReference>
<dbReference type="RefSeq" id="WP_353568448.1">
    <property type="nucleotide sequence ID" value="NZ_BAABRI010000024.1"/>
</dbReference>
<dbReference type="SUPFAM" id="SSF54523">
    <property type="entry name" value="Pili subunits"/>
    <property type="match status" value="1"/>
</dbReference>
<keyword evidence="3" id="KW-1185">Reference proteome</keyword>
<gene>
    <name evidence="2" type="ORF">Hsar01_03596</name>
</gene>
<dbReference type="InterPro" id="IPR045584">
    <property type="entry name" value="Pilin-like"/>
</dbReference>
<protein>
    <recommendedName>
        <fullName evidence="4">Prepilin-type N-terminal cleavage/methylation domain-containing protein</fullName>
    </recommendedName>
</protein>
<proteinExistence type="predicted"/>
<organism evidence="2 3">
    <name type="scientific">Haloferula sargassicola</name>
    <dbReference type="NCBI Taxonomy" id="490096"/>
    <lineage>
        <taxon>Bacteria</taxon>
        <taxon>Pseudomonadati</taxon>
        <taxon>Verrucomicrobiota</taxon>
        <taxon>Verrucomicrobiia</taxon>
        <taxon>Verrucomicrobiales</taxon>
        <taxon>Verrucomicrobiaceae</taxon>
        <taxon>Haloferula</taxon>
    </lineage>
</organism>
<comment type="caution">
    <text evidence="2">The sequence shown here is derived from an EMBL/GenBank/DDBJ whole genome shotgun (WGS) entry which is preliminary data.</text>
</comment>
<feature type="transmembrane region" description="Helical" evidence="1">
    <location>
        <begin position="21"/>
        <end position="41"/>
    </location>
</feature>
<keyword evidence="1" id="KW-0472">Membrane</keyword>
<keyword evidence="1" id="KW-1133">Transmembrane helix</keyword>
<dbReference type="EMBL" id="BAABRI010000024">
    <property type="protein sequence ID" value="GAA5484352.1"/>
    <property type="molecule type" value="Genomic_DNA"/>
</dbReference>
<dbReference type="Pfam" id="PF07963">
    <property type="entry name" value="N_methyl"/>
    <property type="match status" value="1"/>
</dbReference>
<dbReference type="Proteomes" id="UP001476282">
    <property type="component" value="Unassembled WGS sequence"/>
</dbReference>
<sequence>MTSAARRTSDRRRGGFTLLEIIIVLALAMMVIGGALAGLYINRDEGRLNNATVEIEALAKRARTMASLQQRPYALEFLPKQVNLLPYADALIEPDERDAFAEDDPEASSGATESYQIDDDFLLLVRRWATGQWDPVERNDRQVWRFDPQGICEPLGVRFEMENGNWIAILFNPLTAAIAETESDIK</sequence>
<keyword evidence="1" id="KW-0812">Transmembrane</keyword>
<reference evidence="2 3" key="1">
    <citation type="submission" date="2024-02" db="EMBL/GenBank/DDBJ databases">
        <title>Haloferula sargassicola NBRC 104335.</title>
        <authorList>
            <person name="Ichikawa N."/>
            <person name="Katano-Makiyama Y."/>
            <person name="Hidaka K."/>
        </authorList>
    </citation>
    <scope>NUCLEOTIDE SEQUENCE [LARGE SCALE GENOMIC DNA]</scope>
    <source>
        <strain evidence="2 3">NBRC 104335</strain>
    </source>
</reference>
<evidence type="ECO:0000256" key="1">
    <source>
        <dbReference type="SAM" id="Phobius"/>
    </source>
</evidence>
<name>A0ABP9UUC9_9BACT</name>
<accession>A0ABP9UUC9</accession>
<dbReference type="PROSITE" id="PS00409">
    <property type="entry name" value="PROKAR_NTER_METHYL"/>
    <property type="match status" value="1"/>
</dbReference>
<evidence type="ECO:0008006" key="4">
    <source>
        <dbReference type="Google" id="ProtNLM"/>
    </source>
</evidence>
<evidence type="ECO:0000313" key="3">
    <source>
        <dbReference type="Proteomes" id="UP001476282"/>
    </source>
</evidence>